<dbReference type="OrthoDB" id="9979195at2759"/>
<evidence type="ECO:0000256" key="2">
    <source>
        <dbReference type="ARBA" id="ARBA00004922"/>
    </source>
</evidence>
<comment type="similarity">
    <text evidence="3 9">Belongs to the RFT1 family.</text>
</comment>
<evidence type="ECO:0000256" key="8">
    <source>
        <dbReference type="ARBA" id="ARBA00045912"/>
    </source>
</evidence>
<keyword evidence="7 9" id="KW-0472">Membrane</keyword>
<evidence type="ECO:0000256" key="5">
    <source>
        <dbReference type="ARBA" id="ARBA00022824"/>
    </source>
</evidence>
<organism evidence="10">
    <name type="scientific">Bactrocera latifrons</name>
    <name type="common">Malaysian fruit fly</name>
    <name type="synonym">Chaetodacus latifrons</name>
    <dbReference type="NCBI Taxonomy" id="174628"/>
    <lineage>
        <taxon>Eukaryota</taxon>
        <taxon>Metazoa</taxon>
        <taxon>Ecdysozoa</taxon>
        <taxon>Arthropoda</taxon>
        <taxon>Hexapoda</taxon>
        <taxon>Insecta</taxon>
        <taxon>Pterygota</taxon>
        <taxon>Neoptera</taxon>
        <taxon>Endopterygota</taxon>
        <taxon>Diptera</taxon>
        <taxon>Brachycera</taxon>
        <taxon>Muscomorpha</taxon>
        <taxon>Tephritoidea</taxon>
        <taxon>Tephritidae</taxon>
        <taxon>Bactrocera</taxon>
        <taxon>Bactrocera</taxon>
    </lineage>
</organism>
<dbReference type="AlphaFoldDB" id="A0A0K8WLV2"/>
<evidence type="ECO:0000256" key="6">
    <source>
        <dbReference type="ARBA" id="ARBA00022989"/>
    </source>
</evidence>
<feature type="transmembrane region" description="Helical" evidence="9">
    <location>
        <begin position="12"/>
        <end position="34"/>
    </location>
</feature>
<dbReference type="GO" id="GO:0005789">
    <property type="term" value="C:endoplasmic reticulum membrane"/>
    <property type="evidence" value="ECO:0007669"/>
    <property type="project" value="UniProtKB-SubCell"/>
</dbReference>
<dbReference type="GO" id="GO:0006488">
    <property type="term" value="P:dolichol-linked oligosaccharide biosynthetic process"/>
    <property type="evidence" value="ECO:0007669"/>
    <property type="project" value="InterPro"/>
</dbReference>
<feature type="transmembrane region" description="Helical" evidence="9">
    <location>
        <begin position="413"/>
        <end position="431"/>
    </location>
</feature>
<sequence>MERNVLHSSILSGAFSIIFQVLCRILTFAINAFIVRNVGRDVLGIMNVRLLLLESTLLFLSREAFNRAGLSATTQQRNKCSWAQLINQMWLTAPTCIVISIPCVYTWLHLLSPVEEQYKMQYQFGCYAMALSCIVELCAEAPSFVTQVFCFVRVRIVLNTLHILVRSAVFLWIVINDKSVAINAFAIAQLMSTATIIFGNYGFFYFYIRRLNQHKGQHDMKDFPFTKLSEFFPGVMKNEDKFFNSELQILTLSFVKQGVLKQILTEGEKYVMSVSPVLNFSEQATYDVVNNLGSLAARFIFRPIEESSYFFFTQTIARDVDLYKQKRESVVQAANVLHNLSLALTSIGLLALTFGQSYSHTLLLLYGGADFVAGGLPEKLLQWHCLAIYFLAINGITEGYMFATNTSRDIDKYNYLMAIFSVSFLILSYILTSFLGPVGFIFANCVNMFCRICYSTHFIYRQYQPTDLMPLKGLLPGKWFIFTLLISGVFCKYVSSSSILVHLLYGFLSVFCCLLVWTMENRELVKLGWRYGQRIKND</sequence>
<keyword evidence="6 9" id="KW-1133">Transmembrane helix</keyword>
<dbReference type="PANTHER" id="PTHR13117">
    <property type="entry name" value="ENDOPLASMIC RETICULUM MULTISPAN TRANSMEMBRANE PROTEIN-RELATED"/>
    <property type="match status" value="1"/>
</dbReference>
<accession>A0A0K8WLV2</accession>
<evidence type="ECO:0000256" key="1">
    <source>
        <dbReference type="ARBA" id="ARBA00004477"/>
    </source>
</evidence>
<feature type="transmembrane region" description="Helical" evidence="9">
    <location>
        <begin position="475"/>
        <end position="495"/>
    </location>
</feature>
<evidence type="ECO:0000256" key="7">
    <source>
        <dbReference type="ARBA" id="ARBA00023136"/>
    </source>
</evidence>
<feature type="transmembrane region" description="Helical" evidence="9">
    <location>
        <begin position="181"/>
        <end position="208"/>
    </location>
</feature>
<feature type="transmembrane region" description="Helical" evidence="9">
    <location>
        <begin position="336"/>
        <end position="355"/>
    </location>
</feature>
<protein>
    <recommendedName>
        <fullName evidence="9">Protein RFT1 homolog</fullName>
    </recommendedName>
</protein>
<evidence type="ECO:0000256" key="3">
    <source>
        <dbReference type="ARBA" id="ARBA00010288"/>
    </source>
</evidence>
<keyword evidence="5" id="KW-0256">Endoplasmic reticulum</keyword>
<evidence type="ECO:0000313" key="10">
    <source>
        <dbReference type="EMBL" id="JAI52034.1"/>
    </source>
</evidence>
<dbReference type="Pfam" id="PF04506">
    <property type="entry name" value="Rft-1"/>
    <property type="match status" value="1"/>
</dbReference>
<dbReference type="PANTHER" id="PTHR13117:SF5">
    <property type="entry name" value="PROTEIN RFT1 HOMOLOG"/>
    <property type="match status" value="1"/>
</dbReference>
<comment type="subcellular location">
    <subcellularLocation>
        <location evidence="1 9">Endoplasmic reticulum membrane</location>
        <topology evidence="1 9">Multi-pass membrane protein</topology>
    </subcellularLocation>
</comment>
<dbReference type="GO" id="GO:0034203">
    <property type="term" value="P:glycolipid translocation"/>
    <property type="evidence" value="ECO:0007669"/>
    <property type="project" value="TreeGrafter"/>
</dbReference>
<feature type="transmembrane region" description="Helical" evidence="9">
    <location>
        <begin position="151"/>
        <end position="175"/>
    </location>
</feature>
<dbReference type="InterPro" id="IPR007594">
    <property type="entry name" value="RFT1"/>
</dbReference>
<feature type="transmembrane region" description="Helical" evidence="9">
    <location>
        <begin position="501"/>
        <end position="519"/>
    </location>
</feature>
<comment type="pathway">
    <text evidence="2">Protein modification; protein glycosylation.</text>
</comment>
<feature type="transmembrane region" description="Helical" evidence="9">
    <location>
        <begin position="381"/>
        <end position="401"/>
    </location>
</feature>
<gene>
    <name evidence="10" type="primary">CG3149_2</name>
    <name evidence="10" type="ORF">c0_g1_i2</name>
</gene>
<comment type="function">
    <text evidence="8 9">Intramembrane glycolipid transporter that operates in the biosynthetic pathway of dolichol-linked oligosaccharides, the glycan precursors employed in protein asparagine (N)-glycosylation. The sequential addition of sugars to dolichol pyrophosphate produces dolichol-linked oligosaccharides containing fourteen sugars, including two GlcNAcs, nine mannoses and three glucoses. Once assembled, the oligosaccharide is transferred from the lipid to nascent proteins by oligosaccharyltransferases. The assembly of dolichol-linked oligosaccharides begins on the cytosolic side of the endoplasmic reticulum membrane and finishes in its lumen. RFT1 could mediate the translocation of the cytosolically oriented intermediate DolPP-GlcNAc2Man5, produced by ALG11, into the ER lumen where dolichol-linked oligosaccharides assembly continues. However, the intramembrane lipid transporter activity could not be confirmed in vitro.</text>
</comment>
<proteinExistence type="inferred from homology"/>
<name>A0A0K8WLV2_BACLA</name>
<evidence type="ECO:0000256" key="4">
    <source>
        <dbReference type="ARBA" id="ARBA00022692"/>
    </source>
</evidence>
<feature type="transmembrane region" description="Helical" evidence="9">
    <location>
        <begin position="85"/>
        <end position="108"/>
    </location>
</feature>
<keyword evidence="4 9" id="KW-0812">Transmembrane</keyword>
<dbReference type="EMBL" id="GDHF01000280">
    <property type="protein sequence ID" value="JAI52034.1"/>
    <property type="molecule type" value="Transcribed_RNA"/>
</dbReference>
<evidence type="ECO:0000256" key="9">
    <source>
        <dbReference type="RuleBase" id="RU365067"/>
    </source>
</evidence>
<comment type="caution">
    <text evidence="9">Lacks conserved residue(s) required for the propagation of feature annotation.</text>
</comment>
<reference evidence="10" key="1">
    <citation type="submission" date="2015-06" db="EMBL/GenBank/DDBJ databases">
        <authorList>
            <person name="Hoefler B.C."/>
            <person name="Straight P.D."/>
        </authorList>
    </citation>
    <scope>NUCLEOTIDE SEQUENCE</scope>
</reference>